<proteinExistence type="predicted"/>
<organism evidence="1">
    <name type="scientific">Tanacetum cinerariifolium</name>
    <name type="common">Dalmatian daisy</name>
    <name type="synonym">Chrysanthemum cinerariifolium</name>
    <dbReference type="NCBI Taxonomy" id="118510"/>
    <lineage>
        <taxon>Eukaryota</taxon>
        <taxon>Viridiplantae</taxon>
        <taxon>Streptophyta</taxon>
        <taxon>Embryophyta</taxon>
        <taxon>Tracheophyta</taxon>
        <taxon>Spermatophyta</taxon>
        <taxon>Magnoliopsida</taxon>
        <taxon>eudicotyledons</taxon>
        <taxon>Gunneridae</taxon>
        <taxon>Pentapetalae</taxon>
        <taxon>asterids</taxon>
        <taxon>campanulids</taxon>
        <taxon>Asterales</taxon>
        <taxon>Asteraceae</taxon>
        <taxon>Asteroideae</taxon>
        <taxon>Anthemideae</taxon>
        <taxon>Anthemidinae</taxon>
        <taxon>Tanacetum</taxon>
    </lineage>
</organism>
<dbReference type="EMBL" id="BKCJ011151721">
    <property type="protein sequence ID" value="GFC94964.1"/>
    <property type="molecule type" value="Genomic_DNA"/>
</dbReference>
<dbReference type="AlphaFoldDB" id="A0A699SBK9"/>
<comment type="caution">
    <text evidence="1">The sequence shown here is derived from an EMBL/GenBank/DDBJ whole genome shotgun (WGS) entry which is preliminary data.</text>
</comment>
<feature type="non-terminal residue" evidence="1">
    <location>
        <position position="1"/>
    </location>
</feature>
<protein>
    <submittedName>
        <fullName evidence="1">Uncharacterized protein</fullName>
    </submittedName>
</protein>
<evidence type="ECO:0000313" key="1">
    <source>
        <dbReference type="EMBL" id="GFC94964.1"/>
    </source>
</evidence>
<accession>A0A699SBK9</accession>
<name>A0A699SBK9_TANCI</name>
<gene>
    <name evidence="1" type="ORF">Tci_866934</name>
</gene>
<sequence length="50" mass="5665">IPDFASVFRFSDIVIALEKDVAELKKDPLHTQVTALVDEYLDTRMGATRE</sequence>
<reference evidence="1" key="1">
    <citation type="journal article" date="2019" name="Sci. Rep.">
        <title>Draft genome of Tanacetum cinerariifolium, the natural source of mosquito coil.</title>
        <authorList>
            <person name="Yamashiro T."/>
            <person name="Shiraishi A."/>
            <person name="Satake H."/>
            <person name="Nakayama K."/>
        </authorList>
    </citation>
    <scope>NUCLEOTIDE SEQUENCE</scope>
</reference>